<dbReference type="Proteomes" id="UP000187406">
    <property type="component" value="Unassembled WGS sequence"/>
</dbReference>
<reference evidence="3" key="1">
    <citation type="submission" date="2016-04" db="EMBL/GenBank/DDBJ databases">
        <title>Cephalotus genome sequencing.</title>
        <authorList>
            <person name="Fukushima K."/>
            <person name="Hasebe M."/>
            <person name="Fang X."/>
        </authorList>
    </citation>
    <scope>NUCLEOTIDE SEQUENCE [LARGE SCALE GENOMIC DNA]</scope>
    <source>
        <strain evidence="3">cv. St1</strain>
    </source>
</reference>
<feature type="non-terminal residue" evidence="2">
    <location>
        <position position="1"/>
    </location>
</feature>
<accession>A0A1Q3BQL9</accession>
<keyword evidence="3" id="KW-1185">Reference proteome</keyword>
<evidence type="ECO:0000259" key="1">
    <source>
        <dbReference type="Pfam" id="PF24496"/>
    </source>
</evidence>
<dbReference type="EMBL" id="BDDD01000798">
    <property type="protein sequence ID" value="GAV70346.1"/>
    <property type="molecule type" value="Genomic_DNA"/>
</dbReference>
<feature type="domain" description="DUF7588" evidence="1">
    <location>
        <begin position="151"/>
        <end position="214"/>
    </location>
</feature>
<dbReference type="AlphaFoldDB" id="A0A1Q3BQL9"/>
<protein>
    <recommendedName>
        <fullName evidence="1">DUF7588 domain-containing protein</fullName>
    </recommendedName>
</protein>
<gene>
    <name evidence="2" type="ORF">CFOL_v3_13844</name>
</gene>
<organism evidence="2 3">
    <name type="scientific">Cephalotus follicularis</name>
    <name type="common">Albany pitcher plant</name>
    <dbReference type="NCBI Taxonomy" id="3775"/>
    <lineage>
        <taxon>Eukaryota</taxon>
        <taxon>Viridiplantae</taxon>
        <taxon>Streptophyta</taxon>
        <taxon>Embryophyta</taxon>
        <taxon>Tracheophyta</taxon>
        <taxon>Spermatophyta</taxon>
        <taxon>Magnoliopsida</taxon>
        <taxon>eudicotyledons</taxon>
        <taxon>Gunneridae</taxon>
        <taxon>Pentapetalae</taxon>
        <taxon>rosids</taxon>
        <taxon>fabids</taxon>
        <taxon>Oxalidales</taxon>
        <taxon>Cephalotaceae</taxon>
        <taxon>Cephalotus</taxon>
    </lineage>
</organism>
<name>A0A1Q3BQL9_CEPFO</name>
<sequence length="224" mass="26914">TNDSNIFPRKIKWSDINIPEDWSIQSDTITPNQENIENTSLHSNSKNLREKFNYLNICDEKLDKNYQLHPHRSSTSSIISKPSNYFDTKTKFSEISNHSNILKGIYPQNDFQNPQNDSQEIDEPISPTYCEIKPHPQFMMIRINKPFEINKDLIRKDFLQEKSLRKRNRFFTKYSETELNNIQTSWYKYMTKIKAHVMFFDYLKFTLSNRKIKNILKKKNFRKI</sequence>
<dbReference type="Pfam" id="PF24496">
    <property type="entry name" value="DUF7588"/>
    <property type="match status" value="1"/>
</dbReference>
<dbReference type="OrthoDB" id="1735266at2759"/>
<comment type="caution">
    <text evidence="2">The sequence shown here is derived from an EMBL/GenBank/DDBJ whole genome shotgun (WGS) entry which is preliminary data.</text>
</comment>
<proteinExistence type="predicted"/>
<evidence type="ECO:0000313" key="3">
    <source>
        <dbReference type="Proteomes" id="UP000187406"/>
    </source>
</evidence>
<dbReference type="InterPro" id="IPR056010">
    <property type="entry name" value="DUF7588"/>
</dbReference>
<dbReference type="InParanoid" id="A0A1Q3BQL9"/>
<evidence type="ECO:0000313" key="2">
    <source>
        <dbReference type="EMBL" id="GAV70346.1"/>
    </source>
</evidence>